<gene>
    <name evidence="1" type="ORF">J2Z48_000196</name>
</gene>
<dbReference type="AlphaFoldDB" id="A0AAJ1WRI7"/>
<reference evidence="1 2" key="1">
    <citation type="submission" date="2023-07" db="EMBL/GenBank/DDBJ databases">
        <title>Genomic Encyclopedia of Type Strains, Phase IV (KMG-IV): sequencing the most valuable type-strain genomes for metagenomic binning, comparative biology and taxonomic classification.</title>
        <authorList>
            <person name="Goeker M."/>
        </authorList>
    </citation>
    <scope>NUCLEOTIDE SEQUENCE [LARGE SCALE GENOMIC DNA]</scope>
    <source>
        <strain evidence="1 2">DSM 46876</strain>
    </source>
</reference>
<sequence>MPLSFHQTKEPSELTVVHELVRLVKQEPDVFRTVARIFDRYKTDKEAYKEGFDEEIELMIKQPGFRIRLKTRKRLLKMLKAIYRQPAFQQIRSAFLEAIIEEYGPIHPTISYTEIYREPLIYDDGEMIGGYECRMDVVFYEQDHVPMEMVECKANIESFLSATSVWNQMKQNRLKKMHYMINLHKYLRECYVEPVLGFAFYNENCQLLKENVHENWGFPFIRFYSRRILYQHICEKE</sequence>
<protein>
    <recommendedName>
        <fullName evidence="3">Restriction endonuclease</fullName>
    </recommendedName>
</protein>
<evidence type="ECO:0008006" key="3">
    <source>
        <dbReference type="Google" id="ProtNLM"/>
    </source>
</evidence>
<organism evidence="1 2">
    <name type="scientific">Croceifilum oryzae</name>
    <dbReference type="NCBI Taxonomy" id="1553429"/>
    <lineage>
        <taxon>Bacteria</taxon>
        <taxon>Bacillati</taxon>
        <taxon>Bacillota</taxon>
        <taxon>Bacilli</taxon>
        <taxon>Bacillales</taxon>
        <taxon>Thermoactinomycetaceae</taxon>
        <taxon>Croceifilum</taxon>
    </lineage>
</organism>
<comment type="caution">
    <text evidence="1">The sequence shown here is derived from an EMBL/GenBank/DDBJ whole genome shotgun (WGS) entry which is preliminary data.</text>
</comment>
<dbReference type="Proteomes" id="UP001238450">
    <property type="component" value="Unassembled WGS sequence"/>
</dbReference>
<evidence type="ECO:0000313" key="2">
    <source>
        <dbReference type="Proteomes" id="UP001238450"/>
    </source>
</evidence>
<accession>A0AAJ1WRI7</accession>
<evidence type="ECO:0000313" key="1">
    <source>
        <dbReference type="EMBL" id="MDQ0416038.1"/>
    </source>
</evidence>
<keyword evidence="2" id="KW-1185">Reference proteome</keyword>
<dbReference type="RefSeq" id="WP_307250113.1">
    <property type="nucleotide sequence ID" value="NZ_JAUSUV010000001.1"/>
</dbReference>
<dbReference type="EMBL" id="JAUSUV010000001">
    <property type="protein sequence ID" value="MDQ0416038.1"/>
    <property type="molecule type" value="Genomic_DNA"/>
</dbReference>
<name>A0AAJ1WRI7_9BACL</name>
<proteinExistence type="predicted"/>